<dbReference type="PANTHER" id="PTHR42791">
    <property type="entry name" value="GNAT FAMILY ACETYLTRANSFERASE"/>
    <property type="match status" value="1"/>
</dbReference>
<dbReference type="SUPFAM" id="SSF55729">
    <property type="entry name" value="Acyl-CoA N-acyltransferases (Nat)"/>
    <property type="match status" value="1"/>
</dbReference>
<dbReference type="Gene3D" id="3.40.630.30">
    <property type="match status" value="1"/>
</dbReference>
<dbReference type="PROSITE" id="PS51186">
    <property type="entry name" value="GNAT"/>
    <property type="match status" value="1"/>
</dbReference>
<name>A0AB34FFU8_9HYPO</name>
<feature type="domain" description="N-acetyltransferase" evidence="1">
    <location>
        <begin position="12"/>
        <end position="229"/>
    </location>
</feature>
<gene>
    <name evidence="2" type="ORF">O9K51_10250</name>
</gene>
<keyword evidence="3" id="KW-1185">Reference proteome</keyword>
<dbReference type="EMBL" id="JAQHRD010000013">
    <property type="protein sequence ID" value="KAJ6437276.1"/>
    <property type="molecule type" value="Genomic_DNA"/>
</dbReference>
<proteinExistence type="predicted"/>
<evidence type="ECO:0000313" key="3">
    <source>
        <dbReference type="Proteomes" id="UP001163105"/>
    </source>
</evidence>
<dbReference type="GO" id="GO:0016747">
    <property type="term" value="F:acyltransferase activity, transferring groups other than amino-acyl groups"/>
    <property type="evidence" value="ECO:0007669"/>
    <property type="project" value="InterPro"/>
</dbReference>
<organism evidence="2 3">
    <name type="scientific">Purpureocillium lavendulum</name>
    <dbReference type="NCBI Taxonomy" id="1247861"/>
    <lineage>
        <taxon>Eukaryota</taxon>
        <taxon>Fungi</taxon>
        <taxon>Dikarya</taxon>
        <taxon>Ascomycota</taxon>
        <taxon>Pezizomycotina</taxon>
        <taxon>Sordariomycetes</taxon>
        <taxon>Hypocreomycetidae</taxon>
        <taxon>Hypocreales</taxon>
        <taxon>Ophiocordycipitaceae</taxon>
        <taxon>Purpureocillium</taxon>
    </lineage>
</organism>
<accession>A0AB34FFU8</accession>
<dbReference type="InterPro" id="IPR052523">
    <property type="entry name" value="Trichothecene_AcTrans"/>
</dbReference>
<evidence type="ECO:0000259" key="1">
    <source>
        <dbReference type="PROSITE" id="PS51186"/>
    </source>
</evidence>
<dbReference type="Proteomes" id="UP001163105">
    <property type="component" value="Unassembled WGS sequence"/>
</dbReference>
<dbReference type="InterPro" id="IPR000182">
    <property type="entry name" value="GNAT_dom"/>
</dbReference>
<dbReference type="InterPro" id="IPR016181">
    <property type="entry name" value="Acyl_CoA_acyltransferase"/>
</dbReference>
<dbReference type="Pfam" id="PF13508">
    <property type="entry name" value="Acetyltransf_7"/>
    <property type="match status" value="1"/>
</dbReference>
<dbReference type="CDD" id="cd04301">
    <property type="entry name" value="NAT_SF"/>
    <property type="match status" value="1"/>
</dbReference>
<comment type="caution">
    <text evidence="2">The sequence shown here is derived from an EMBL/GenBank/DDBJ whole genome shotgun (WGS) entry which is preliminary data.</text>
</comment>
<dbReference type="PANTHER" id="PTHR42791:SF14">
    <property type="entry name" value="N-ACETYLTRANSFERASE DOMAIN-CONTAINING PROTEIN"/>
    <property type="match status" value="1"/>
</dbReference>
<reference evidence="2" key="1">
    <citation type="submission" date="2023-01" db="EMBL/GenBank/DDBJ databases">
        <title>The growth and conidiation of Purpureocillium lavendulum are regulated by nitrogen source and histone H3K14 acetylation.</title>
        <authorList>
            <person name="Tang P."/>
            <person name="Han J."/>
            <person name="Zhang C."/>
            <person name="Tang P."/>
            <person name="Qi F."/>
            <person name="Zhang K."/>
            <person name="Liang L."/>
        </authorList>
    </citation>
    <scope>NUCLEOTIDE SEQUENCE</scope>
    <source>
        <strain evidence="2">YMF1.00683</strain>
    </source>
</reference>
<protein>
    <submittedName>
        <fullName evidence="2">Acyl-CoA N-acyltransferase</fullName>
    </submittedName>
</protein>
<sequence length="247" mass="27515">MANPGDMKKPALRVEPVADEDMPRCMEIFNQSFGFVPIHEMSHGTDTPANRLVTAALHLQGQREHAVRFPRAPPVCVKCVQPAADGGASDKIVGYAEWFIYDRARTPAELADEPFMMGFSWMAETDPEGHARCLEFVRPGNEARRRRMGGRPYGQLKFMCVDGAHRRQGIGSAVVRWGMDRCAELRVPVYLEASVEGMELYRRMGFEDMGPATDENGDPYAYPAMIWWPPGVRRDEPAVTGGEVAGV</sequence>
<evidence type="ECO:0000313" key="2">
    <source>
        <dbReference type="EMBL" id="KAJ6437276.1"/>
    </source>
</evidence>
<dbReference type="AlphaFoldDB" id="A0AB34FFU8"/>